<accession>Q7G5N6</accession>
<evidence type="ECO:0000313" key="3">
    <source>
        <dbReference type="Proteomes" id="UP000000763"/>
    </source>
</evidence>
<name>Q7G5N6_ORYSJ</name>
<gene>
    <name evidence="2" type="primary">OSJNBa0096E22.8</name>
</gene>
<dbReference type="Proteomes" id="UP000000763">
    <property type="component" value="Chromosome 10"/>
</dbReference>
<reference evidence="3" key="2">
    <citation type="journal article" date="2008" name="Nucleic Acids Res.">
        <title>The rice annotation project database (RAP-DB): 2008 update.</title>
        <authorList>
            <consortium name="The rice annotation project (RAP)"/>
        </authorList>
    </citation>
    <scope>GENOME REANNOTATION</scope>
    <source>
        <strain evidence="3">cv. Nipponbare</strain>
    </source>
</reference>
<reference evidence="3" key="1">
    <citation type="journal article" date="2005" name="Nature">
        <title>The map-based sequence of the rice genome.</title>
        <authorList>
            <consortium name="International rice genome sequencing project (IRGSP)"/>
            <person name="Matsumoto T."/>
            <person name="Wu J."/>
            <person name="Kanamori H."/>
            <person name="Katayose Y."/>
            <person name="Fujisawa M."/>
            <person name="Namiki N."/>
            <person name="Mizuno H."/>
            <person name="Yamamoto K."/>
            <person name="Antonio B.A."/>
            <person name="Baba T."/>
            <person name="Sakata K."/>
            <person name="Nagamura Y."/>
            <person name="Aoki H."/>
            <person name="Arikawa K."/>
            <person name="Arita K."/>
            <person name="Bito T."/>
            <person name="Chiden Y."/>
            <person name="Fujitsuka N."/>
            <person name="Fukunaka R."/>
            <person name="Hamada M."/>
            <person name="Harada C."/>
            <person name="Hayashi A."/>
            <person name="Hijishita S."/>
            <person name="Honda M."/>
            <person name="Hosokawa S."/>
            <person name="Ichikawa Y."/>
            <person name="Idonuma A."/>
            <person name="Iijima M."/>
            <person name="Ikeda M."/>
            <person name="Ikeno M."/>
            <person name="Ito K."/>
            <person name="Ito S."/>
            <person name="Ito T."/>
            <person name="Ito Y."/>
            <person name="Ito Y."/>
            <person name="Iwabuchi A."/>
            <person name="Kamiya K."/>
            <person name="Karasawa W."/>
            <person name="Kurita K."/>
            <person name="Katagiri S."/>
            <person name="Kikuta A."/>
            <person name="Kobayashi H."/>
            <person name="Kobayashi N."/>
            <person name="Machita K."/>
            <person name="Maehara T."/>
            <person name="Masukawa M."/>
            <person name="Mizubayashi T."/>
            <person name="Mukai Y."/>
            <person name="Nagasaki H."/>
            <person name="Nagata Y."/>
            <person name="Naito S."/>
            <person name="Nakashima M."/>
            <person name="Nakama Y."/>
            <person name="Nakamichi Y."/>
            <person name="Nakamura M."/>
            <person name="Meguro A."/>
            <person name="Negishi M."/>
            <person name="Ohta I."/>
            <person name="Ohta T."/>
            <person name="Okamoto M."/>
            <person name="Ono N."/>
            <person name="Saji S."/>
            <person name="Sakaguchi M."/>
            <person name="Sakai K."/>
            <person name="Shibata M."/>
            <person name="Shimokawa T."/>
            <person name="Song J."/>
            <person name="Takazaki Y."/>
            <person name="Terasawa K."/>
            <person name="Tsugane M."/>
            <person name="Tsuji K."/>
            <person name="Ueda S."/>
            <person name="Waki K."/>
            <person name="Yamagata H."/>
            <person name="Yamamoto M."/>
            <person name="Yamamoto S."/>
            <person name="Yamane H."/>
            <person name="Yoshiki S."/>
            <person name="Yoshihara R."/>
            <person name="Yukawa K."/>
            <person name="Zhong H."/>
            <person name="Yano M."/>
            <person name="Yuan Q."/>
            <person name="Ouyang S."/>
            <person name="Liu J."/>
            <person name="Jones K.M."/>
            <person name="Gansberger K."/>
            <person name="Moffat K."/>
            <person name="Hill J."/>
            <person name="Bera J."/>
            <person name="Fadrosh D."/>
            <person name="Jin S."/>
            <person name="Johri S."/>
            <person name="Kim M."/>
            <person name="Overton L."/>
            <person name="Reardon M."/>
            <person name="Tsitrin T."/>
            <person name="Vuong H."/>
            <person name="Weaver B."/>
            <person name="Ciecko A."/>
            <person name="Tallon L."/>
            <person name="Jackson J."/>
            <person name="Pai G."/>
            <person name="Aken S.V."/>
            <person name="Utterback T."/>
            <person name="Reidmuller S."/>
            <person name="Feldblyum T."/>
            <person name="Hsiao J."/>
            <person name="Zismann V."/>
            <person name="Iobst S."/>
            <person name="de Vazeille A.R."/>
            <person name="Buell C.R."/>
            <person name="Ying K."/>
            <person name="Li Y."/>
            <person name="Lu T."/>
            <person name="Huang Y."/>
            <person name="Zhao Q."/>
            <person name="Feng Q."/>
            <person name="Zhang L."/>
            <person name="Zhu J."/>
            <person name="Weng Q."/>
            <person name="Mu J."/>
            <person name="Lu Y."/>
            <person name="Fan D."/>
            <person name="Liu Y."/>
            <person name="Guan J."/>
            <person name="Zhang Y."/>
            <person name="Yu S."/>
            <person name="Liu X."/>
            <person name="Zhang Y."/>
            <person name="Hong G."/>
            <person name="Han B."/>
            <person name="Choisne N."/>
            <person name="Demange N."/>
            <person name="Orjeda G."/>
            <person name="Samain S."/>
            <person name="Cattolico L."/>
            <person name="Pelletier E."/>
            <person name="Couloux A."/>
            <person name="Segurens B."/>
            <person name="Wincker P."/>
            <person name="D'Hont A."/>
            <person name="Scarpelli C."/>
            <person name="Weissenbach J."/>
            <person name="Salanoubat M."/>
            <person name="Quetier F."/>
            <person name="Yu Y."/>
            <person name="Kim H.R."/>
            <person name="Rambo T."/>
            <person name="Currie J."/>
            <person name="Collura K."/>
            <person name="Luo M."/>
            <person name="Yang T."/>
            <person name="Ammiraju J.S.S."/>
            <person name="Engler F."/>
            <person name="Soderlund C."/>
            <person name="Wing R.A."/>
            <person name="Palmer L.E."/>
            <person name="de la Bastide M."/>
            <person name="Spiegel L."/>
            <person name="Nascimento L."/>
            <person name="Zutavern T."/>
            <person name="O'Shaughnessy A."/>
            <person name="Dike S."/>
            <person name="Dedhia N."/>
            <person name="Preston R."/>
            <person name="Balija V."/>
            <person name="McCombie W.R."/>
            <person name="Chow T."/>
            <person name="Chen H."/>
            <person name="Chung M."/>
            <person name="Chen C."/>
            <person name="Shaw J."/>
            <person name="Wu H."/>
            <person name="Hsiao K."/>
            <person name="Chao Y."/>
            <person name="Chu M."/>
            <person name="Cheng C."/>
            <person name="Hour A."/>
            <person name="Lee P."/>
            <person name="Lin S."/>
            <person name="Lin Y."/>
            <person name="Liou J."/>
            <person name="Liu S."/>
            <person name="Hsing Y."/>
            <person name="Raghuvanshi S."/>
            <person name="Mohanty A."/>
            <person name="Bharti A.K."/>
            <person name="Gaur A."/>
            <person name="Gupta V."/>
            <person name="Kumar D."/>
            <person name="Ravi V."/>
            <person name="Vij S."/>
            <person name="Kapur A."/>
            <person name="Khurana P."/>
            <person name="Khurana P."/>
            <person name="Khurana J.P."/>
            <person name="Tyagi A.K."/>
            <person name="Gaikwad K."/>
            <person name="Singh A."/>
            <person name="Dalal V."/>
            <person name="Srivastava S."/>
            <person name="Dixit A."/>
            <person name="Pal A.K."/>
            <person name="Ghazi I.A."/>
            <person name="Yadav M."/>
            <person name="Pandit A."/>
            <person name="Bhargava A."/>
            <person name="Sureshbabu K."/>
            <person name="Batra K."/>
            <person name="Sharma T.R."/>
            <person name="Mohapatra T."/>
            <person name="Singh N.K."/>
            <person name="Messing J."/>
            <person name="Nelson A.B."/>
            <person name="Fuks G."/>
            <person name="Kavchok S."/>
            <person name="Keizer G."/>
            <person name="Linton E."/>
            <person name="Llaca V."/>
            <person name="Song R."/>
            <person name="Tanyolac B."/>
            <person name="Young S."/>
            <person name="Ho-Il K."/>
            <person name="Hahn J.H."/>
            <person name="Sangsakoo G."/>
            <person name="Vanavichit A."/>
            <person name="de Mattos Luiz.A.T."/>
            <person name="Zimmer P.D."/>
            <person name="Malone G."/>
            <person name="Dellagostin O."/>
            <person name="de Oliveira A.C."/>
            <person name="Bevan M."/>
            <person name="Bancroft I."/>
            <person name="Minx P."/>
            <person name="Cordum H."/>
            <person name="Wilson R."/>
            <person name="Cheng Z."/>
            <person name="Jin W."/>
            <person name="Jiang J."/>
            <person name="Leong S.A."/>
            <person name="Iwama H."/>
            <person name="Gojobori T."/>
            <person name="Itoh T."/>
            <person name="Niimura Y."/>
            <person name="Fujii Y."/>
            <person name="Habara T."/>
            <person name="Sakai H."/>
            <person name="Sato Y."/>
            <person name="Wilson G."/>
            <person name="Kumar K."/>
            <person name="McCouch S."/>
            <person name="Juretic N."/>
            <person name="Hoen D."/>
            <person name="Wright S."/>
            <person name="Bruskiewich R."/>
            <person name="Bureau T."/>
            <person name="Miyao A."/>
            <person name="Hirochika H."/>
            <person name="Nishikawa T."/>
            <person name="Kadowaki K."/>
            <person name="Sugiura M."/>
            <person name="Burr B."/>
            <person name="Sasaki T."/>
        </authorList>
    </citation>
    <scope>NUCLEOTIDE SEQUENCE [LARGE SCALE GENOMIC DNA]</scope>
    <source>
        <strain evidence="3">cv. Nipponbare</strain>
    </source>
</reference>
<evidence type="ECO:0000313" key="2">
    <source>
        <dbReference type="EMBL" id="AAL91602.1"/>
    </source>
</evidence>
<proteinExistence type="predicted"/>
<dbReference type="EMBL" id="AC099400">
    <property type="protein sequence ID" value="AAL91602.1"/>
    <property type="molecule type" value="Genomic_DNA"/>
</dbReference>
<organism evidence="2 3">
    <name type="scientific">Oryza sativa subsp. japonica</name>
    <name type="common">Rice</name>
    <dbReference type="NCBI Taxonomy" id="39947"/>
    <lineage>
        <taxon>Eukaryota</taxon>
        <taxon>Viridiplantae</taxon>
        <taxon>Streptophyta</taxon>
        <taxon>Embryophyta</taxon>
        <taxon>Tracheophyta</taxon>
        <taxon>Spermatophyta</taxon>
        <taxon>Magnoliopsida</taxon>
        <taxon>Liliopsida</taxon>
        <taxon>Poales</taxon>
        <taxon>Poaceae</taxon>
        <taxon>BOP clade</taxon>
        <taxon>Oryzoideae</taxon>
        <taxon>Oryzeae</taxon>
        <taxon>Oryzinae</taxon>
        <taxon>Oryza</taxon>
        <taxon>Oryza sativa</taxon>
    </lineage>
</organism>
<feature type="region of interest" description="Disordered" evidence="1">
    <location>
        <begin position="1"/>
        <end position="29"/>
    </location>
</feature>
<protein>
    <submittedName>
        <fullName evidence="2">Gag-pol polyprotein</fullName>
    </submittedName>
</protein>
<evidence type="ECO:0000256" key="1">
    <source>
        <dbReference type="SAM" id="MobiDB-lite"/>
    </source>
</evidence>
<dbReference type="AlphaFoldDB" id="Q7G5N6"/>
<feature type="region of interest" description="Disordered" evidence="1">
    <location>
        <begin position="85"/>
        <end position="136"/>
    </location>
</feature>
<sequence length="148" mass="16024">MSAEKPPPSLTGKPPVSPQTKIPKPTGFEVNEANIVPVTVDKLSPEQKKEFELMMQSTQEQFMKSFAETRGKVYQKYKVKVVAADEVGSSSSQGGKGAGDASGDKGDGLQNGAIKDLGPDGNEVQEEPPRRMNFQDQVDYAMQHALIN</sequence>